<organism evidence="2 3">
    <name type="scientific">Plutella xylostella</name>
    <name type="common">Diamondback moth</name>
    <name type="synonym">Plutella maculipennis</name>
    <dbReference type="NCBI Taxonomy" id="51655"/>
    <lineage>
        <taxon>Eukaryota</taxon>
        <taxon>Metazoa</taxon>
        <taxon>Ecdysozoa</taxon>
        <taxon>Arthropoda</taxon>
        <taxon>Hexapoda</taxon>
        <taxon>Insecta</taxon>
        <taxon>Pterygota</taxon>
        <taxon>Neoptera</taxon>
        <taxon>Endopterygota</taxon>
        <taxon>Lepidoptera</taxon>
        <taxon>Glossata</taxon>
        <taxon>Ditrysia</taxon>
        <taxon>Yponomeutoidea</taxon>
        <taxon>Plutellidae</taxon>
        <taxon>Plutella</taxon>
    </lineage>
</organism>
<evidence type="ECO:0000313" key="3">
    <source>
        <dbReference type="Proteomes" id="UP000653454"/>
    </source>
</evidence>
<comment type="caution">
    <text evidence="2">The sequence shown here is derived from an EMBL/GenBank/DDBJ whole genome shotgun (WGS) entry which is preliminary data.</text>
</comment>
<sequence>MPKALKSDARKVILDVYAFMQEEKRNKAPLIPFEKLEERVAAATGVSDRLVRKIVKEMKHAEETGEKISTPGKKRNKNRTKGRIEVDDFDLGVIR</sequence>
<feature type="compositionally biased region" description="Basic residues" evidence="1">
    <location>
        <begin position="72"/>
        <end position="81"/>
    </location>
</feature>
<gene>
    <name evidence="2" type="ORF">PLXY2_LOCUS13253</name>
</gene>
<proteinExistence type="predicted"/>
<accession>A0A8S4G3F3</accession>
<keyword evidence="3" id="KW-1185">Reference proteome</keyword>
<evidence type="ECO:0000256" key="1">
    <source>
        <dbReference type="SAM" id="MobiDB-lite"/>
    </source>
</evidence>
<dbReference type="Proteomes" id="UP000653454">
    <property type="component" value="Unassembled WGS sequence"/>
</dbReference>
<protein>
    <submittedName>
        <fullName evidence="2">(diamondback moth) hypothetical protein</fullName>
    </submittedName>
</protein>
<feature type="region of interest" description="Disordered" evidence="1">
    <location>
        <begin position="61"/>
        <end position="81"/>
    </location>
</feature>
<dbReference type="EMBL" id="CAJHNJ030000092">
    <property type="protein sequence ID" value="CAG9135016.1"/>
    <property type="molecule type" value="Genomic_DNA"/>
</dbReference>
<evidence type="ECO:0000313" key="2">
    <source>
        <dbReference type="EMBL" id="CAG9135016.1"/>
    </source>
</evidence>
<reference evidence="2" key="1">
    <citation type="submission" date="2020-11" db="EMBL/GenBank/DDBJ databases">
        <authorList>
            <person name="Whiteford S."/>
        </authorList>
    </citation>
    <scope>NUCLEOTIDE SEQUENCE</scope>
</reference>
<dbReference type="AlphaFoldDB" id="A0A8S4G3F3"/>
<name>A0A8S4G3F3_PLUXY</name>